<accession>A0A2C9CHW4</accession>
<dbReference type="AlphaFoldDB" id="A0A2C9CHW4"/>
<dbReference type="EMBL" id="CP049055">
    <property type="protein sequence ID" value="QII09752.1"/>
    <property type="molecule type" value="Genomic_DNA"/>
</dbReference>
<evidence type="ECO:0000313" key="1">
    <source>
        <dbReference type="EMBL" id="QII09752.1"/>
    </source>
</evidence>
<evidence type="ECO:0000313" key="4">
    <source>
        <dbReference type="Proteomes" id="UP000501926"/>
    </source>
</evidence>
<keyword evidence="3" id="KW-1185">Reference proteome</keyword>
<sequence>MTAVNYQLSTEYREIGCFFLDFHDYVDKRVKDFIL</sequence>
<dbReference type="Proteomes" id="UP000221734">
    <property type="component" value="Chromosome Kuenenia_stuttgartiensis_MBR1"/>
</dbReference>
<evidence type="ECO:0000313" key="3">
    <source>
        <dbReference type="Proteomes" id="UP000221734"/>
    </source>
</evidence>
<reference evidence="1 4" key="3">
    <citation type="submission" date="2020-02" db="EMBL/GenBank/DDBJ databases">
        <title>Newly sequenced genome of strain CSTR1 showed variability in Candidatus Kuenenia stuttgartiensis genomes.</title>
        <authorList>
            <person name="Ding C."/>
            <person name="Adrian L."/>
        </authorList>
    </citation>
    <scope>NUCLEOTIDE SEQUENCE [LARGE SCALE GENOMIC DNA]</scope>
    <source>
        <strain evidence="1 4">CSTR1</strain>
    </source>
</reference>
<dbReference type="Proteomes" id="UP000501926">
    <property type="component" value="Chromosome"/>
</dbReference>
<organism evidence="2 3">
    <name type="scientific">Kuenenia stuttgartiensis</name>
    <dbReference type="NCBI Taxonomy" id="174633"/>
    <lineage>
        <taxon>Bacteria</taxon>
        <taxon>Pseudomonadati</taxon>
        <taxon>Planctomycetota</taxon>
        <taxon>Candidatus Brocadiia</taxon>
        <taxon>Candidatus Brocadiales</taxon>
        <taxon>Candidatus Brocadiaceae</taxon>
        <taxon>Candidatus Kuenenia</taxon>
    </lineage>
</organism>
<proteinExistence type="predicted"/>
<reference evidence="2" key="1">
    <citation type="submission" date="2017-10" db="EMBL/GenBank/DDBJ databases">
        <authorList>
            <person name="Banno H."/>
            <person name="Chua N.-H."/>
        </authorList>
    </citation>
    <scope>NUCLEOTIDE SEQUENCE [LARGE SCALE GENOMIC DNA]</scope>
    <source>
        <strain evidence="2">Kuenenia_mbr1_ru-nijmegen</strain>
    </source>
</reference>
<evidence type="ECO:0000313" key="2">
    <source>
        <dbReference type="EMBL" id="SOH04347.1"/>
    </source>
</evidence>
<protein>
    <submittedName>
        <fullName evidence="2">Uncharacterized protein</fullName>
    </submittedName>
</protein>
<dbReference type="EMBL" id="LT934425">
    <property type="protein sequence ID" value="SOH04347.1"/>
    <property type="molecule type" value="Genomic_DNA"/>
</dbReference>
<name>A0A2C9CHW4_KUEST</name>
<dbReference type="KEGG" id="kst:KSMBR1_1848"/>
<reference evidence="3" key="2">
    <citation type="submission" date="2017-10" db="EMBL/GenBank/DDBJ databases">
        <authorList>
            <person name="Frank J."/>
        </authorList>
    </citation>
    <scope>NUCLEOTIDE SEQUENCE [LARGE SCALE GENOMIC DNA]</scope>
</reference>
<gene>
    <name evidence="1" type="ORF">KsCSTR_03730</name>
    <name evidence="2" type="ORF">KSMBR1_1848</name>
</gene>